<keyword evidence="5" id="KW-1185">Reference proteome</keyword>
<dbReference type="AlphaFoldDB" id="U4KZK0"/>
<feature type="compositionally biased region" description="Basic and acidic residues" evidence="1">
    <location>
        <begin position="240"/>
        <end position="251"/>
    </location>
</feature>
<feature type="region of interest" description="Disordered" evidence="1">
    <location>
        <begin position="120"/>
        <end position="149"/>
    </location>
</feature>
<feature type="transmembrane region" description="Helical" evidence="2">
    <location>
        <begin position="926"/>
        <end position="948"/>
    </location>
</feature>
<dbReference type="eggNOG" id="ENOG502SPX8">
    <property type="taxonomic scope" value="Eukaryota"/>
</dbReference>
<keyword evidence="3" id="KW-0732">Signal</keyword>
<protein>
    <submittedName>
        <fullName evidence="4">Uncharacterized protein</fullName>
    </submittedName>
</protein>
<feature type="transmembrane region" description="Helical" evidence="2">
    <location>
        <begin position="893"/>
        <end position="914"/>
    </location>
</feature>
<evidence type="ECO:0000256" key="2">
    <source>
        <dbReference type="SAM" id="Phobius"/>
    </source>
</evidence>
<reference evidence="4 5" key="1">
    <citation type="journal article" date="2013" name="PLoS Genet.">
        <title>The genome and development-dependent transcriptomes of Pyronema confluens: a window into fungal evolution.</title>
        <authorList>
            <person name="Traeger S."/>
            <person name="Altegoer F."/>
            <person name="Freitag M."/>
            <person name="Gabaldon T."/>
            <person name="Kempken F."/>
            <person name="Kumar A."/>
            <person name="Marcet-Houben M."/>
            <person name="Poggeler S."/>
            <person name="Stajich J.E."/>
            <person name="Nowrousian M."/>
        </authorList>
    </citation>
    <scope>NUCLEOTIDE SEQUENCE [LARGE SCALE GENOMIC DNA]</scope>
    <source>
        <strain evidence="5">CBS 100304</strain>
        <tissue evidence="4">Vegetative mycelium</tissue>
    </source>
</reference>
<evidence type="ECO:0000313" key="5">
    <source>
        <dbReference type="Proteomes" id="UP000018144"/>
    </source>
</evidence>
<dbReference type="PANTHER" id="PTHR35043:SF7">
    <property type="entry name" value="TRANSCRIPTION FACTOR DOMAIN-CONTAINING PROTEIN"/>
    <property type="match status" value="1"/>
</dbReference>
<gene>
    <name evidence="4" type="ORF">PCON_04711</name>
</gene>
<feature type="signal peptide" evidence="3">
    <location>
        <begin position="1"/>
        <end position="18"/>
    </location>
</feature>
<proteinExistence type="predicted"/>
<keyword evidence="2" id="KW-0812">Transmembrane</keyword>
<feature type="transmembrane region" description="Helical" evidence="2">
    <location>
        <begin position="365"/>
        <end position="385"/>
    </location>
</feature>
<evidence type="ECO:0000313" key="4">
    <source>
        <dbReference type="EMBL" id="CCX05124.1"/>
    </source>
</evidence>
<name>U4KZK0_PYROM</name>
<accession>U4KZK0</accession>
<keyword evidence="2" id="KW-1133">Transmembrane helix</keyword>
<keyword evidence="2" id="KW-0472">Membrane</keyword>
<feature type="region of interest" description="Disordered" evidence="1">
    <location>
        <begin position="227"/>
        <end position="254"/>
    </location>
</feature>
<feature type="region of interest" description="Disordered" evidence="1">
    <location>
        <begin position="749"/>
        <end position="768"/>
    </location>
</feature>
<dbReference type="EMBL" id="HF935234">
    <property type="protein sequence ID" value="CCX05124.1"/>
    <property type="molecule type" value="Genomic_DNA"/>
</dbReference>
<feature type="compositionally biased region" description="Polar residues" evidence="1">
    <location>
        <begin position="752"/>
        <end position="768"/>
    </location>
</feature>
<feature type="transmembrane region" description="Helical" evidence="2">
    <location>
        <begin position="960"/>
        <end position="981"/>
    </location>
</feature>
<feature type="compositionally biased region" description="Polar residues" evidence="1">
    <location>
        <begin position="127"/>
        <end position="139"/>
    </location>
</feature>
<dbReference type="Proteomes" id="UP000018144">
    <property type="component" value="Unassembled WGS sequence"/>
</dbReference>
<feature type="transmembrane region" description="Helical" evidence="2">
    <location>
        <begin position="42"/>
        <end position="62"/>
    </location>
</feature>
<feature type="chain" id="PRO_5004651534" evidence="3">
    <location>
        <begin position="19"/>
        <end position="1007"/>
    </location>
</feature>
<dbReference type="STRING" id="1076935.U4KZK0"/>
<evidence type="ECO:0000256" key="1">
    <source>
        <dbReference type="SAM" id="MobiDB-lite"/>
    </source>
</evidence>
<dbReference type="PANTHER" id="PTHR35043">
    <property type="entry name" value="TRANSCRIPTION FACTOR DOMAIN-CONTAINING PROTEIN"/>
    <property type="match status" value="1"/>
</dbReference>
<organism evidence="4 5">
    <name type="scientific">Pyronema omphalodes (strain CBS 100304)</name>
    <name type="common">Pyronema confluens</name>
    <dbReference type="NCBI Taxonomy" id="1076935"/>
    <lineage>
        <taxon>Eukaryota</taxon>
        <taxon>Fungi</taxon>
        <taxon>Dikarya</taxon>
        <taxon>Ascomycota</taxon>
        <taxon>Pezizomycotina</taxon>
        <taxon>Pezizomycetes</taxon>
        <taxon>Pezizales</taxon>
        <taxon>Pyronemataceae</taxon>
        <taxon>Pyronema</taxon>
    </lineage>
</organism>
<dbReference type="OrthoDB" id="3061561at2759"/>
<evidence type="ECO:0000256" key="3">
    <source>
        <dbReference type="SAM" id="SignalP"/>
    </source>
</evidence>
<sequence length="1007" mass="110966">MDRLTISTTFFFLALVNALPIPNYSDRLVWANTPDTRGTLTIVFSCGAALLLCIWSGIHSNVNPNADDDDKKGAKLTIAKVVGKAALASIALLAPDIVLTVALHQLLVALQYQEALNAPEDQPVGTDETQWEASTNGLDNTRKGDGTAVDVKTDTTNQPDVSVKELGASQNGDGTDHEMITDAKSPAISVKELDAGSNDTAAAVPDRVTTDEKIQEMPTNETLFSISSEPTITDGRPPNGRHDTVDSHNSKDTQVTEPIRANTRRSKISTVMTGKSRIGLKMSFFATMGGFCFSETTIQGFHRRSLAFDTLLHPKTMEIIRKQPLSDIEDKSKASGIAKTVAAFQIFWIILQVIGRYIGRLHITLLELNTCIHVVLAILTYAIWFRKPLDVNISIPAVRNKVIHDFATTFYIRRMQIVLKEAEKCIMGNSTFLKFVSDSQQPSTAPVNTIYHGSNSDPIASQHPKILAAMVISQAMKEAPEEASNIFYASHASVKACLARETLQHEVIPAILAKDNSGNSGVGSELLQIKLLDAAYGMVSDISSKVAHEQTMQNLSFTPAIQRAYSKLRDPEIKDTKYRDILNDELRTVMHEALDKTRARSVEKSFVQVNLAAQKIFGNKGNLAFPDLVQSSVQRSAQACCRAASRHAVRHEALKAVVGTQNVGDAVEAALYKFRNKCHPQQSKDSAFDHFFDSLVNTAKSEATKAFDRYIKVEGVELDTNIAVTTDIVSRYAARGILFAVKQALSEIKDNPNGNSDPPTPLISSNTSPTIPVGVNTVPVRKFTTSELADCAAALREIVSSRIWKYMNPETSQSLWADIKYPFANAAGVLRNQLVDVPNLFTPHEQTQRRTVPTYIRFISSNRHGSNGGDGIRNDDNADNQHFDKSWCKKHRMILLSFSALAGIFYGSIHITKWNSMWFPTLTEHLLWNISCCVGSVAVLPIGLSMLIPFLEGRLILRRLCILLCTISWVLFGAARVYFIGESFLSLRSLPSSAYRSVQWSNNLPHF</sequence>